<evidence type="ECO:0000313" key="1">
    <source>
        <dbReference type="EMBL" id="ONM45448.1"/>
    </source>
</evidence>
<dbReference type="Gene3D" id="3.40.50.1000">
    <property type="entry name" value="HAD superfamily/HAD-like"/>
    <property type="match status" value="1"/>
</dbReference>
<dbReference type="AlphaFoldDB" id="A0A1S8DJ67"/>
<organism evidence="1 2">
    <name type="scientific">Halopseudomonas pachastrellae</name>
    <dbReference type="NCBI Taxonomy" id="254161"/>
    <lineage>
        <taxon>Bacteria</taxon>
        <taxon>Pseudomonadati</taxon>
        <taxon>Pseudomonadota</taxon>
        <taxon>Gammaproteobacteria</taxon>
        <taxon>Pseudomonadales</taxon>
        <taxon>Pseudomonadaceae</taxon>
        <taxon>Halopseudomonas</taxon>
    </lineage>
</organism>
<accession>A0A1S8DJ67</accession>
<gene>
    <name evidence="1" type="ORF">BXT89_01855</name>
</gene>
<dbReference type="SUPFAM" id="SSF56784">
    <property type="entry name" value="HAD-like"/>
    <property type="match status" value="1"/>
</dbReference>
<name>A0A1S8DJ67_9GAMM</name>
<dbReference type="InterPro" id="IPR023214">
    <property type="entry name" value="HAD_sf"/>
</dbReference>
<protein>
    <recommendedName>
        <fullName evidence="3">HAD family phosphatase</fullName>
    </recommendedName>
</protein>
<dbReference type="RefSeq" id="WP_083724117.1">
    <property type="nucleotide sequence ID" value="NZ_FOUD01000010.1"/>
</dbReference>
<dbReference type="CDD" id="cd01427">
    <property type="entry name" value="HAD_like"/>
    <property type="match status" value="1"/>
</dbReference>
<evidence type="ECO:0000313" key="2">
    <source>
        <dbReference type="Proteomes" id="UP000242847"/>
    </source>
</evidence>
<dbReference type="STRING" id="254161.SAMN05216256_11011"/>
<dbReference type="EMBL" id="MUBC01000003">
    <property type="protein sequence ID" value="ONM45448.1"/>
    <property type="molecule type" value="Genomic_DNA"/>
</dbReference>
<dbReference type="OrthoDB" id="6982008at2"/>
<dbReference type="InterPro" id="IPR036412">
    <property type="entry name" value="HAD-like_sf"/>
</dbReference>
<keyword evidence="2" id="KW-1185">Reference proteome</keyword>
<proteinExistence type="predicted"/>
<dbReference type="Proteomes" id="UP000242847">
    <property type="component" value="Unassembled WGS sequence"/>
</dbReference>
<comment type="caution">
    <text evidence="1">The sequence shown here is derived from an EMBL/GenBank/DDBJ whole genome shotgun (WGS) entry which is preliminary data.</text>
</comment>
<evidence type="ECO:0008006" key="3">
    <source>
        <dbReference type="Google" id="ProtNLM"/>
    </source>
</evidence>
<reference evidence="1 2" key="1">
    <citation type="submission" date="2017-01" db="EMBL/GenBank/DDBJ databases">
        <title>Draft genome sequence of Pseudomonas pachastrellae type strain CCUG 46540T from a deep sea.</title>
        <authorList>
            <person name="Gomila M."/>
            <person name="Mulet M."/>
            <person name="Lalucat J."/>
            <person name="Garcia-Valdes E."/>
        </authorList>
    </citation>
    <scope>NUCLEOTIDE SEQUENCE [LARGE SCALE GENOMIC DNA]</scope>
    <source>
        <strain evidence="1 2">CCUG 46540</strain>
    </source>
</reference>
<sequence length="187" mass="20137">MTAHRIEAVLFDLGGTLTAADPAPDTLNLLPQAMPCLQDLAERALPTGLLPDHKNRDSKQLRPLLDEVLDDCEALRPFPAPDRVATLAVRMKAAALRRCVLVCGSADAVSAGLNAGFWTVGTALSGALNAQQMQQWEEQDSDTHDRLRLQATMALMNAGAHYVIDSVDELGSCLDDIEVRLGKAQLP</sequence>